<feature type="region of interest" description="Disordered" evidence="1">
    <location>
        <begin position="85"/>
        <end position="106"/>
    </location>
</feature>
<evidence type="ECO:0000256" key="1">
    <source>
        <dbReference type="SAM" id="MobiDB-lite"/>
    </source>
</evidence>
<accession>A0A2P0QG02</accession>
<dbReference type="AlphaFoldDB" id="A0A2P0QG02"/>
<reference evidence="2" key="1">
    <citation type="submission" date="2016-03" db="EMBL/GenBank/DDBJ databases">
        <title>The evolution of Pseudomonas syringae pv. actinidiae in New Zealand.</title>
        <authorList>
            <person name="Taiaroa G."/>
            <person name="Poulter R.T.M."/>
            <person name="Lamont I."/>
            <person name="Stockwell P."/>
            <person name="Butler M.I."/>
        </authorList>
    </citation>
    <scope>NUCLEOTIDE SEQUENCE</scope>
    <source>
        <strain evidence="2">RT811</strain>
        <plasmid evidence="2">pPK_RT811</plasmid>
    </source>
</reference>
<sequence>MALRASILTPSPVPGCALCLPPVASSLRIVLQDDLPAPPQSPVQLIVIEWTQEPDGLPAARTSRKGRCAQKPPCPITCHRVSLALPRPSEADEQTTKPSALQDEGF</sequence>
<dbReference type="EMBL" id="KX009064">
    <property type="protein sequence ID" value="ARO45297.1"/>
    <property type="molecule type" value="Genomic_DNA"/>
</dbReference>
<proteinExistence type="predicted"/>
<organism evidence="2">
    <name type="scientific">Pseudomonas syringae pv. actinidiae</name>
    <dbReference type="NCBI Taxonomy" id="103796"/>
    <lineage>
        <taxon>Bacteria</taxon>
        <taxon>Pseudomonadati</taxon>
        <taxon>Pseudomonadota</taxon>
        <taxon>Gammaproteobacteria</taxon>
        <taxon>Pseudomonadales</taxon>
        <taxon>Pseudomonadaceae</taxon>
        <taxon>Pseudomonas</taxon>
        <taxon>Pseudomonas syringae</taxon>
    </lineage>
</organism>
<keyword evidence="2" id="KW-0614">Plasmid</keyword>
<name>A0A2P0QG02_PSESF</name>
<geneLocation type="plasmid" evidence="2">
    <name>pPK_RT811</name>
</geneLocation>
<protein>
    <submittedName>
        <fullName evidence="2">Uncharacterized protein</fullName>
    </submittedName>
</protein>
<evidence type="ECO:0000313" key="2">
    <source>
        <dbReference type="EMBL" id="ARO45297.1"/>
    </source>
</evidence>